<evidence type="ECO:0000313" key="6">
    <source>
        <dbReference type="Proteomes" id="UP001526426"/>
    </source>
</evidence>
<dbReference type="Pfam" id="PF00561">
    <property type="entry name" value="Abhydrolase_1"/>
    <property type="match status" value="1"/>
</dbReference>
<evidence type="ECO:0000256" key="2">
    <source>
        <dbReference type="ARBA" id="ARBA00022487"/>
    </source>
</evidence>
<dbReference type="InterPro" id="IPR050960">
    <property type="entry name" value="AB_hydrolase_4_sf"/>
</dbReference>
<evidence type="ECO:0000256" key="3">
    <source>
        <dbReference type="ARBA" id="ARBA00022801"/>
    </source>
</evidence>
<keyword evidence="6" id="KW-1185">Reference proteome</keyword>
<evidence type="ECO:0000313" key="5">
    <source>
        <dbReference type="EMBL" id="MCW6035032.1"/>
    </source>
</evidence>
<keyword evidence="2" id="KW-0719">Serine esterase</keyword>
<dbReference type="SUPFAM" id="SSF53474">
    <property type="entry name" value="alpha/beta-Hydrolases"/>
    <property type="match status" value="1"/>
</dbReference>
<keyword evidence="3 5" id="KW-0378">Hydrolase</keyword>
<dbReference type="InterPro" id="IPR029058">
    <property type="entry name" value="AB_hydrolase_fold"/>
</dbReference>
<dbReference type="InterPro" id="IPR000952">
    <property type="entry name" value="AB_hydrolase_4_CS"/>
</dbReference>
<dbReference type="InterPro" id="IPR000073">
    <property type="entry name" value="AB_hydrolase_1"/>
</dbReference>
<evidence type="ECO:0000259" key="4">
    <source>
        <dbReference type="Pfam" id="PF00561"/>
    </source>
</evidence>
<accession>A0ABT3L0K8</accession>
<dbReference type="PANTHER" id="PTHR10794">
    <property type="entry name" value="ABHYDROLASE DOMAIN-CONTAINING PROTEIN"/>
    <property type="match status" value="1"/>
</dbReference>
<reference evidence="5 6" key="1">
    <citation type="submission" date="2021-08" db="EMBL/GenBank/DDBJ databases">
        <title>Draft genome sequence of Spirulina subsalsa with high tolerance to salinity and hype-accumulation of phycocyanin.</title>
        <authorList>
            <person name="Pei H."/>
            <person name="Jiang L."/>
        </authorList>
    </citation>
    <scope>NUCLEOTIDE SEQUENCE [LARGE SCALE GENOMIC DNA]</scope>
    <source>
        <strain evidence="5 6">FACHB-351</strain>
    </source>
</reference>
<sequence>MIESTYQAPWYLRQGLVHTLWASRWYGRQWEEQGEQAAWLRNFPPMNWREQVFRGADDVPLWGVWSCPPRAKGTLIITYGITGTVEQAWYAQTLARKAYQQGWAVLLYDWRFHGKTAKLSGVPCSDGWREGWDQVRLAEQLVELGCPPFVGLVGFSLGGQLALWGLKAAQLDQSSLIRFGAVLCPALESNRSLTWLQTTWVGRRIERVLTQELRTFVAEQCAFYDRVGDRLPEHLSPEVVNRIDSIMGFDREIVINYYGFPSVRDYYEQTSALYLLDQIQQPYLVIYAADDPMFEPGLVPEMEERMAGHPAGTLLLTAHGGHLGHLTHPTRQEDEFWGLNRLLEFAQHQWEQQVGQGGSPYQLTASTLL</sequence>
<comment type="similarity">
    <text evidence="1">Belongs to the AB hydrolase superfamily. AB hydrolase 4 family.</text>
</comment>
<dbReference type="Proteomes" id="UP001526426">
    <property type="component" value="Unassembled WGS sequence"/>
</dbReference>
<evidence type="ECO:0000256" key="1">
    <source>
        <dbReference type="ARBA" id="ARBA00010884"/>
    </source>
</evidence>
<organism evidence="5 6">
    <name type="scientific">Spirulina subsalsa FACHB-351</name>
    <dbReference type="NCBI Taxonomy" id="234711"/>
    <lineage>
        <taxon>Bacteria</taxon>
        <taxon>Bacillati</taxon>
        <taxon>Cyanobacteriota</taxon>
        <taxon>Cyanophyceae</taxon>
        <taxon>Spirulinales</taxon>
        <taxon>Spirulinaceae</taxon>
        <taxon>Spirulina</taxon>
    </lineage>
</organism>
<dbReference type="EMBL" id="JAIHOM010000006">
    <property type="protein sequence ID" value="MCW6035032.1"/>
    <property type="molecule type" value="Genomic_DNA"/>
</dbReference>
<feature type="domain" description="AB hydrolase-1" evidence="4">
    <location>
        <begin position="74"/>
        <end position="329"/>
    </location>
</feature>
<dbReference type="InterPro" id="IPR012020">
    <property type="entry name" value="ABHD4"/>
</dbReference>
<gene>
    <name evidence="5" type="ORF">K4A83_01920</name>
</gene>
<dbReference type="PROSITE" id="PS01133">
    <property type="entry name" value="UPF0017"/>
    <property type="match status" value="1"/>
</dbReference>
<proteinExistence type="inferred from homology"/>
<dbReference type="Gene3D" id="3.40.50.1820">
    <property type="entry name" value="alpha/beta hydrolase"/>
    <property type="match status" value="1"/>
</dbReference>
<comment type="caution">
    <text evidence="5">The sequence shown here is derived from an EMBL/GenBank/DDBJ whole genome shotgun (WGS) entry which is preliminary data.</text>
</comment>
<dbReference type="GO" id="GO:0016787">
    <property type="term" value="F:hydrolase activity"/>
    <property type="evidence" value="ECO:0007669"/>
    <property type="project" value="UniProtKB-KW"/>
</dbReference>
<name>A0ABT3L0K8_9CYAN</name>
<protein>
    <submittedName>
        <fullName evidence="5">Alpha/beta fold hydrolase</fullName>
    </submittedName>
</protein>
<dbReference type="PIRSF" id="PIRSF005211">
    <property type="entry name" value="Ab_hydro_YheT"/>
    <property type="match status" value="1"/>
</dbReference>
<dbReference type="PANTHER" id="PTHR10794:SF94">
    <property type="entry name" value="ESTERASE YHET-RELATED"/>
    <property type="match status" value="1"/>
</dbReference>
<dbReference type="RefSeq" id="WP_265262694.1">
    <property type="nucleotide sequence ID" value="NZ_JAIHOM010000006.1"/>
</dbReference>